<dbReference type="CDD" id="cd06578">
    <property type="entry name" value="HemD"/>
    <property type="match status" value="1"/>
</dbReference>
<evidence type="ECO:0000313" key="2">
    <source>
        <dbReference type="EMBL" id="GEO09803.1"/>
    </source>
</evidence>
<dbReference type="Pfam" id="PF02602">
    <property type="entry name" value="HEM4"/>
    <property type="match status" value="1"/>
</dbReference>
<sequence>MKDKEVCILSTRPVDGALIEKAAHQNIVIDTIAFIEVKKMISNKVAGRINSIAGEKATVVFTSMNAVEIVVETVPITPLMPDWKIYCIGGATFTLVKKYWPYDNVIFTAKDANELADRIIENKEKSVYFFCGNKRREELPTLLQKQNIEVEELVVYETIETPQSANKTYDGLLFFSPSAVHSFFSYNKPAAETIFFAIGNTTASAIKQFSTNSIIVSDFPAKDQLIDKAIEYFTERPTNVSRKTD</sequence>
<dbReference type="InterPro" id="IPR003754">
    <property type="entry name" value="4pyrrol_synth_uPrphyn_synth"/>
</dbReference>
<dbReference type="GO" id="GO:0006780">
    <property type="term" value="P:uroporphyrinogen III biosynthetic process"/>
    <property type="evidence" value="ECO:0007669"/>
    <property type="project" value="InterPro"/>
</dbReference>
<dbReference type="Gene3D" id="3.40.50.10090">
    <property type="match status" value="2"/>
</dbReference>
<dbReference type="PANTHER" id="PTHR12390">
    <property type="entry name" value="UROPORPHYRINOGEN III SYNTHASE"/>
    <property type="match status" value="1"/>
</dbReference>
<dbReference type="InterPro" id="IPR036108">
    <property type="entry name" value="4pyrrol_syn_uPrphyn_synt_sf"/>
</dbReference>
<keyword evidence="2" id="KW-0489">Methyltransferase</keyword>
<reference evidence="2 3" key="1">
    <citation type="submission" date="2019-07" db="EMBL/GenBank/DDBJ databases">
        <title>Whole genome shotgun sequence of Segetibacter aerophilus NBRC 106135.</title>
        <authorList>
            <person name="Hosoyama A."/>
            <person name="Uohara A."/>
            <person name="Ohji S."/>
            <person name="Ichikawa N."/>
        </authorList>
    </citation>
    <scope>NUCLEOTIDE SEQUENCE [LARGE SCALE GENOMIC DNA]</scope>
    <source>
        <strain evidence="2 3">NBRC 106135</strain>
    </source>
</reference>
<dbReference type="GO" id="GO:0005829">
    <property type="term" value="C:cytosol"/>
    <property type="evidence" value="ECO:0007669"/>
    <property type="project" value="TreeGrafter"/>
</dbReference>
<dbReference type="GO" id="GO:0008168">
    <property type="term" value="F:methyltransferase activity"/>
    <property type="evidence" value="ECO:0007669"/>
    <property type="project" value="UniProtKB-KW"/>
</dbReference>
<feature type="domain" description="Tetrapyrrole biosynthesis uroporphyrinogen III synthase" evidence="1">
    <location>
        <begin position="20"/>
        <end position="226"/>
    </location>
</feature>
<keyword evidence="2" id="KW-0808">Transferase</keyword>
<dbReference type="Proteomes" id="UP000321513">
    <property type="component" value="Unassembled WGS sequence"/>
</dbReference>
<keyword evidence="3" id="KW-1185">Reference proteome</keyword>
<dbReference type="InterPro" id="IPR039793">
    <property type="entry name" value="UROS/Hem4"/>
</dbReference>
<dbReference type="PANTHER" id="PTHR12390:SF0">
    <property type="entry name" value="UROPORPHYRINOGEN-III SYNTHASE"/>
    <property type="match status" value="1"/>
</dbReference>
<gene>
    <name evidence="2" type="primary">hemD</name>
    <name evidence="2" type="ORF">SAE01_22990</name>
</gene>
<dbReference type="AlphaFoldDB" id="A0A512BCV5"/>
<protein>
    <submittedName>
        <fullName evidence="2">Uroporphyrinogen III methyltransferase</fullName>
    </submittedName>
</protein>
<dbReference type="GO" id="GO:0004852">
    <property type="term" value="F:uroporphyrinogen-III synthase activity"/>
    <property type="evidence" value="ECO:0007669"/>
    <property type="project" value="InterPro"/>
</dbReference>
<dbReference type="RefSeq" id="WP_147203926.1">
    <property type="nucleotide sequence ID" value="NZ_BJYT01000008.1"/>
</dbReference>
<organism evidence="2 3">
    <name type="scientific">Segetibacter aerophilus</name>
    <dbReference type="NCBI Taxonomy" id="670293"/>
    <lineage>
        <taxon>Bacteria</taxon>
        <taxon>Pseudomonadati</taxon>
        <taxon>Bacteroidota</taxon>
        <taxon>Chitinophagia</taxon>
        <taxon>Chitinophagales</taxon>
        <taxon>Chitinophagaceae</taxon>
        <taxon>Segetibacter</taxon>
    </lineage>
</organism>
<dbReference type="GO" id="GO:0032259">
    <property type="term" value="P:methylation"/>
    <property type="evidence" value="ECO:0007669"/>
    <property type="project" value="UniProtKB-KW"/>
</dbReference>
<proteinExistence type="predicted"/>
<comment type="caution">
    <text evidence="2">The sequence shown here is derived from an EMBL/GenBank/DDBJ whole genome shotgun (WGS) entry which is preliminary data.</text>
</comment>
<name>A0A512BCV5_9BACT</name>
<evidence type="ECO:0000259" key="1">
    <source>
        <dbReference type="Pfam" id="PF02602"/>
    </source>
</evidence>
<dbReference type="OrthoDB" id="1523900at2"/>
<dbReference type="EMBL" id="BJYT01000008">
    <property type="protein sequence ID" value="GEO09803.1"/>
    <property type="molecule type" value="Genomic_DNA"/>
</dbReference>
<evidence type="ECO:0000313" key="3">
    <source>
        <dbReference type="Proteomes" id="UP000321513"/>
    </source>
</evidence>
<dbReference type="SUPFAM" id="SSF69618">
    <property type="entry name" value="HemD-like"/>
    <property type="match status" value="1"/>
</dbReference>
<accession>A0A512BCV5</accession>